<dbReference type="HOGENOM" id="CLU_3383413_0_0_6"/>
<keyword evidence="2" id="KW-1185">Reference proteome</keyword>
<dbReference type="AlphaFoldDB" id="A0A078LVK9"/>
<name>A0A078LVK9_9PSED</name>
<organism evidence="1 2">
    <name type="scientific">Pseudomonas saudiphocaensis</name>
    <dbReference type="NCBI Taxonomy" id="1499686"/>
    <lineage>
        <taxon>Bacteria</taxon>
        <taxon>Pseudomonadati</taxon>
        <taxon>Pseudomonadota</taxon>
        <taxon>Gammaproteobacteria</taxon>
        <taxon>Pseudomonadales</taxon>
        <taxon>Pseudomonadaceae</taxon>
        <taxon>Pseudomonas</taxon>
    </lineage>
</organism>
<sequence>MTAVERLATLAGKPLFEPRSAVVGRSKADLTAA</sequence>
<evidence type="ECO:0000313" key="2">
    <source>
        <dbReference type="Proteomes" id="UP000053902"/>
    </source>
</evidence>
<evidence type="ECO:0000313" key="1">
    <source>
        <dbReference type="EMBL" id="CDZ95300.1"/>
    </source>
</evidence>
<accession>A0A078LVK9</accession>
<proteinExistence type="predicted"/>
<reference evidence="1 2" key="1">
    <citation type="submission" date="2014-07" db="EMBL/GenBank/DDBJ databases">
        <authorList>
            <person name="Urmite Genomes Urmite Genomes"/>
        </authorList>
    </citation>
    <scope>NUCLEOTIDE SEQUENCE [LARGE SCALE GENOMIC DNA]</scope>
    <source>
        <strain evidence="1 2">20_BN</strain>
    </source>
</reference>
<dbReference type="EMBL" id="CCSF01000001">
    <property type="protein sequence ID" value="CDZ95300.1"/>
    <property type="molecule type" value="Genomic_DNA"/>
</dbReference>
<dbReference type="Proteomes" id="UP000053902">
    <property type="component" value="Unassembled WGS sequence"/>
</dbReference>
<gene>
    <name evidence="1" type="ORF">BN1079_02633</name>
</gene>
<protein>
    <submittedName>
        <fullName evidence="1">Uncharacterized protein</fullName>
    </submittedName>
</protein>